<organism evidence="1 2">
    <name type="scientific">Petropleomorpha daqingensis</name>
    <dbReference type="NCBI Taxonomy" id="2026353"/>
    <lineage>
        <taxon>Bacteria</taxon>
        <taxon>Bacillati</taxon>
        <taxon>Actinomycetota</taxon>
        <taxon>Actinomycetes</taxon>
        <taxon>Geodermatophilales</taxon>
        <taxon>Geodermatophilaceae</taxon>
        <taxon>Petropleomorpha</taxon>
    </lineage>
</organism>
<dbReference type="RefSeq" id="WP_179716428.1">
    <property type="nucleotide sequence ID" value="NZ_JACBZT010000001.1"/>
</dbReference>
<evidence type="ECO:0000313" key="2">
    <source>
        <dbReference type="Proteomes" id="UP000541969"/>
    </source>
</evidence>
<proteinExistence type="predicted"/>
<evidence type="ECO:0000313" key="1">
    <source>
        <dbReference type="EMBL" id="NYJ05792.1"/>
    </source>
</evidence>
<comment type="caution">
    <text evidence="1">The sequence shown here is derived from an EMBL/GenBank/DDBJ whole genome shotgun (WGS) entry which is preliminary data.</text>
</comment>
<reference evidence="1 2" key="1">
    <citation type="submission" date="2020-07" db="EMBL/GenBank/DDBJ databases">
        <title>Sequencing the genomes of 1000 actinobacteria strains.</title>
        <authorList>
            <person name="Klenk H.-P."/>
        </authorList>
    </citation>
    <scope>NUCLEOTIDE SEQUENCE [LARGE SCALE GENOMIC DNA]</scope>
    <source>
        <strain evidence="1 2">DSM 104001</strain>
    </source>
</reference>
<name>A0A853CGX0_9ACTN</name>
<dbReference type="AlphaFoldDB" id="A0A853CGX0"/>
<keyword evidence="2" id="KW-1185">Reference proteome</keyword>
<accession>A0A853CGX0</accession>
<gene>
    <name evidence="1" type="ORF">GGQ55_002070</name>
</gene>
<sequence length="163" mass="17941">MTAVLLVDEATRRRRSSRLALVLAQHGATRLVPRRSRRRGDVCRAAGLLTALGARVAVRPPSTPWPRPGSGRLVVADRLRPLDELVLRTVVPDRVLPAERAPDLPGPVCPVEVRYRTEDGDDVTRLLGGDLGTAVRRALTLRGLVIEVRLLPHDRWNCTTMSA</sequence>
<protein>
    <submittedName>
        <fullName evidence="1">Uncharacterized protein</fullName>
    </submittedName>
</protein>
<dbReference type="EMBL" id="JACBZT010000001">
    <property type="protein sequence ID" value="NYJ05792.1"/>
    <property type="molecule type" value="Genomic_DNA"/>
</dbReference>
<dbReference type="Proteomes" id="UP000541969">
    <property type="component" value="Unassembled WGS sequence"/>
</dbReference>